<proteinExistence type="predicted"/>
<dbReference type="EMBL" id="BK029940">
    <property type="protein sequence ID" value="DAD55879.1"/>
    <property type="molecule type" value="Genomic_DNA"/>
</dbReference>
<sequence length="61" mass="7152">MATKCFCDRCGMPISNPFNINILKIKRHFERGGEIWDDYQSYDLCSNCLKNVEEFLQKSNS</sequence>
<name>A0A8D9PEN7_9VIRU</name>
<accession>A0A8D9PEN7</accession>
<evidence type="ECO:0000313" key="1">
    <source>
        <dbReference type="EMBL" id="DAD55879.1"/>
    </source>
</evidence>
<organism evidence="1">
    <name type="scientific">Bacteriophage sp</name>
    <dbReference type="NCBI Taxonomy" id="38018"/>
    <lineage>
        <taxon>Viruses</taxon>
    </lineage>
</organism>
<protein>
    <submittedName>
        <fullName evidence="1">Zinc ribbon domain protein</fullName>
    </submittedName>
</protein>
<reference evidence="1" key="1">
    <citation type="journal article" date="2021" name="Proc. Natl. Acad. Sci. U.S.A.">
        <title>A Catalog of Tens of Thousands of Viruses from Human Metagenomes Reveals Hidden Associations with Chronic Diseases.</title>
        <authorList>
            <person name="Tisza M.J."/>
            <person name="Buck C.B."/>
        </authorList>
    </citation>
    <scope>NUCLEOTIDE SEQUENCE</scope>
    <source>
        <strain evidence="1">CtOZu12</strain>
    </source>
</reference>